<dbReference type="EMBL" id="CP000477">
    <property type="protein sequence ID" value="ABK14734.1"/>
    <property type="molecule type" value="Genomic_DNA"/>
</dbReference>
<dbReference type="EC" id="3.6.1.7" evidence="1"/>
<dbReference type="STRING" id="349307.Mthe_0946"/>
<dbReference type="AlphaFoldDB" id="A0B7R0"/>
<dbReference type="InterPro" id="IPR001792">
    <property type="entry name" value="Acylphosphatase-like_dom"/>
</dbReference>
<dbReference type="KEGG" id="mtp:Mthe_0946"/>
<proteinExistence type="inferred from homology"/>
<reference evidence="4 5" key="1">
    <citation type="submission" date="2006-10" db="EMBL/GenBank/DDBJ databases">
        <title>Complete sequence of Methanosaeta thermophila PT.</title>
        <authorList>
            <consortium name="US DOE Joint Genome Institute"/>
            <person name="Copeland A."/>
            <person name="Lucas S."/>
            <person name="Lapidus A."/>
            <person name="Barry K."/>
            <person name="Detter J.C."/>
            <person name="Glavina del Rio T."/>
            <person name="Hammon N."/>
            <person name="Israni S."/>
            <person name="Pitluck S."/>
            <person name="Chain P."/>
            <person name="Malfatti S."/>
            <person name="Shin M."/>
            <person name="Vergez L."/>
            <person name="Schmutz J."/>
            <person name="Larimer F."/>
            <person name="Land M."/>
            <person name="Hauser L."/>
            <person name="Kyrpides N."/>
            <person name="Kim E."/>
            <person name="Smith K.S."/>
            <person name="Ingram-Smith C."/>
            <person name="Richardson P."/>
        </authorList>
    </citation>
    <scope>NUCLEOTIDE SEQUENCE [LARGE SCALE GENOMIC DNA]</scope>
    <source>
        <strain evidence="5">DSM 6194 / JCM 14653 / NBRC 101360 / PT</strain>
    </source>
</reference>
<accession>A0B7R0</accession>
<feature type="active site" evidence="1">
    <location>
        <position position="41"/>
    </location>
</feature>
<evidence type="ECO:0000259" key="3">
    <source>
        <dbReference type="PROSITE" id="PS51160"/>
    </source>
</evidence>
<dbReference type="Proteomes" id="UP000000674">
    <property type="component" value="Chromosome"/>
</dbReference>
<dbReference type="Gene3D" id="3.30.70.100">
    <property type="match status" value="1"/>
</dbReference>
<comment type="similarity">
    <text evidence="2">Belongs to the acylphosphatase family.</text>
</comment>
<feature type="active site" evidence="1">
    <location>
        <position position="22"/>
    </location>
</feature>
<protein>
    <recommendedName>
        <fullName evidence="1">acylphosphatase</fullName>
        <ecNumber evidence="1">3.6.1.7</ecNumber>
    </recommendedName>
</protein>
<dbReference type="HOGENOM" id="CLU_118416_0_0_2"/>
<keyword evidence="5" id="KW-1185">Reference proteome</keyword>
<dbReference type="SUPFAM" id="SSF54975">
    <property type="entry name" value="Acylphosphatase/BLUF domain-like"/>
    <property type="match status" value="1"/>
</dbReference>
<evidence type="ECO:0000313" key="5">
    <source>
        <dbReference type="Proteomes" id="UP000000674"/>
    </source>
</evidence>
<dbReference type="GO" id="GO:0003998">
    <property type="term" value="F:acylphosphatase activity"/>
    <property type="evidence" value="ECO:0007669"/>
    <property type="project" value="UniProtKB-EC"/>
</dbReference>
<feature type="domain" description="Acylphosphatase-like" evidence="3">
    <location>
        <begin position="6"/>
        <end position="100"/>
    </location>
</feature>
<organism evidence="4 5">
    <name type="scientific">Methanothrix thermoacetophila (strain DSM 6194 / JCM 14653 / NBRC 101360 / PT)</name>
    <name type="common">Methanosaeta thermophila</name>
    <dbReference type="NCBI Taxonomy" id="349307"/>
    <lineage>
        <taxon>Archaea</taxon>
        <taxon>Methanobacteriati</taxon>
        <taxon>Methanobacteriota</taxon>
        <taxon>Stenosarchaea group</taxon>
        <taxon>Methanomicrobia</taxon>
        <taxon>Methanotrichales</taxon>
        <taxon>Methanotrichaceae</taxon>
        <taxon>Methanothrix</taxon>
    </lineage>
</organism>
<sequence>MIITMKVRALIRGQRVHGVGYRNHLFSEADSLCMDGFSARNLRENGLQLVEVLFEGDDRQVSSFMAFIRSSWPKAAEVSEISFEEYDGRVEKLTRFAIRFQAIQLSKGVESILRIEAKQDQMLEKQDRMLEKQDQMLGKQDLMLEKQDETVEEFRGVRSDLKEHMEKRFARIEGEIAEIKRVIRELGGSCV</sequence>
<name>A0B7R0_METTP</name>
<gene>
    <name evidence="4" type="ordered locus">Mthe_0946</name>
</gene>
<keyword evidence="1" id="KW-0378">Hydrolase</keyword>
<dbReference type="Pfam" id="PF00708">
    <property type="entry name" value="Acylphosphatase"/>
    <property type="match status" value="1"/>
</dbReference>
<evidence type="ECO:0000256" key="2">
    <source>
        <dbReference type="RuleBase" id="RU004168"/>
    </source>
</evidence>
<comment type="catalytic activity">
    <reaction evidence="1">
        <text>an acyl phosphate + H2O = a carboxylate + phosphate + H(+)</text>
        <dbReference type="Rhea" id="RHEA:14965"/>
        <dbReference type="ChEBI" id="CHEBI:15377"/>
        <dbReference type="ChEBI" id="CHEBI:15378"/>
        <dbReference type="ChEBI" id="CHEBI:29067"/>
        <dbReference type="ChEBI" id="CHEBI:43474"/>
        <dbReference type="ChEBI" id="CHEBI:59918"/>
        <dbReference type="EC" id="3.6.1.7"/>
    </reaction>
</comment>
<dbReference type="PROSITE" id="PS51160">
    <property type="entry name" value="ACYLPHOSPHATASE_3"/>
    <property type="match status" value="1"/>
</dbReference>
<dbReference type="InterPro" id="IPR036046">
    <property type="entry name" value="Acylphosphatase-like_dom_sf"/>
</dbReference>
<evidence type="ECO:0000313" key="4">
    <source>
        <dbReference type="EMBL" id="ABK14734.1"/>
    </source>
</evidence>
<evidence type="ECO:0000256" key="1">
    <source>
        <dbReference type="PROSITE-ProRule" id="PRU00520"/>
    </source>
</evidence>